<dbReference type="Pfam" id="PF00295">
    <property type="entry name" value="Glyco_hydro_28"/>
    <property type="match status" value="1"/>
</dbReference>
<evidence type="ECO:0000256" key="5">
    <source>
        <dbReference type="ARBA" id="ARBA00023295"/>
    </source>
</evidence>
<sequence>MEATLLPLVTSEVVLISTKTTLPIEDKPTQVKVVDHLTAKYAAKRTIMLAAATNGSALPPSTSDPTSIEPTVDSSSLGSHPMITRAKASIFKTHHPANIGILGSSGLFYALLAFTKPKGFKSTTKNPTWVTLVRISAVIVLALVSIATVDAMNPRLSSNTLKFQAINCRKHSALLTEFGGVGDGVTSNTNAFRKAIEHLSTLAADGGAQLIVPPGKWLTGSFNLTSHFTLFIDKEAKILASQKESEWPLVEVLPSYGRGREAPGGRYNSLIFGTNLTDVVITGNNGTIHGQGSSWWEKFKKGELKVTRPHVIEIMYSDQIQISDLTLINSPFWCVHPIYSRNVIIQGLTILAPVTVPNTDGINPDSCSNIRIEDCYIVSGDDCIAIKSGWDQYGIKFGMPTEDLVIRRLTCISPDSAGIALGSEMSGGIRNVRIENVTAINTQSAVRIKTARGRGGFVKDIFVRRMFLSTMKYVFWMTGDYKSHADDKFDPSALPVIKNINYRDVVAENVNMSANLAGISGDPFTDICMSNVKIGLSKKPKKLQWNCTDVEGFSSDVDPPPCAPLAKAVKNGGCDFPEDKLPIENVELKSCSVEIPAF</sequence>
<dbReference type="SUPFAM" id="SSF51126">
    <property type="entry name" value="Pectin lyase-like"/>
    <property type="match status" value="1"/>
</dbReference>
<gene>
    <name evidence="9" type="primary">LOC111430234</name>
</gene>
<evidence type="ECO:0000256" key="1">
    <source>
        <dbReference type="ARBA" id="ARBA00004191"/>
    </source>
</evidence>
<evidence type="ECO:0000313" key="8">
    <source>
        <dbReference type="Proteomes" id="UP000504609"/>
    </source>
</evidence>
<keyword evidence="5 6" id="KW-0326">Glycosidase</keyword>
<dbReference type="InterPro" id="IPR011050">
    <property type="entry name" value="Pectin_lyase_fold/virulence"/>
</dbReference>
<dbReference type="Gene3D" id="2.160.20.10">
    <property type="entry name" value="Single-stranded right-handed beta-helix, Pectin lyase-like"/>
    <property type="match status" value="1"/>
</dbReference>
<dbReference type="GO" id="GO:0004650">
    <property type="term" value="F:polygalacturonase activity"/>
    <property type="evidence" value="ECO:0007669"/>
    <property type="project" value="InterPro"/>
</dbReference>
<reference evidence="9" key="1">
    <citation type="submission" date="2025-08" db="UniProtKB">
        <authorList>
            <consortium name="RefSeq"/>
        </authorList>
    </citation>
    <scope>IDENTIFICATION</scope>
    <source>
        <tissue evidence="9">Young leaves</tissue>
    </source>
</reference>
<dbReference type="KEGG" id="cmos:111430234"/>
<proteinExistence type="inferred from homology"/>
<dbReference type="InterPro" id="IPR006626">
    <property type="entry name" value="PbH1"/>
</dbReference>
<accession>A0A6J1E7Y4</accession>
<keyword evidence="3" id="KW-0964">Secreted</keyword>
<dbReference type="GO" id="GO:0005975">
    <property type="term" value="P:carbohydrate metabolic process"/>
    <property type="evidence" value="ECO:0007669"/>
    <property type="project" value="InterPro"/>
</dbReference>
<dbReference type="PANTHER" id="PTHR31339:SF12">
    <property type="entry name" value="ENDO-POLYGALACTURONASE-LIKE PROTEIN"/>
    <property type="match status" value="1"/>
</dbReference>
<dbReference type="GeneID" id="111430234"/>
<evidence type="ECO:0000256" key="3">
    <source>
        <dbReference type="ARBA" id="ARBA00022512"/>
    </source>
</evidence>
<dbReference type="InterPro" id="IPR012334">
    <property type="entry name" value="Pectin_lyas_fold"/>
</dbReference>
<keyword evidence="8" id="KW-1185">Reference proteome</keyword>
<name>A0A6J1E7Y4_CUCMO</name>
<evidence type="ECO:0000256" key="7">
    <source>
        <dbReference type="SAM" id="MobiDB-lite"/>
    </source>
</evidence>
<keyword evidence="3" id="KW-0134">Cell wall</keyword>
<dbReference type="RefSeq" id="XP_022922170.1">
    <property type="nucleotide sequence ID" value="XM_023066402.1"/>
</dbReference>
<evidence type="ECO:0000256" key="6">
    <source>
        <dbReference type="RuleBase" id="RU361169"/>
    </source>
</evidence>
<dbReference type="SMART" id="SM00710">
    <property type="entry name" value="PbH1"/>
    <property type="match status" value="4"/>
</dbReference>
<comment type="subcellular location">
    <subcellularLocation>
        <location evidence="1">Secreted</location>
        <location evidence="1">Cell wall</location>
    </subcellularLocation>
</comment>
<protein>
    <submittedName>
        <fullName evidence="9">Probable polygalacturonase</fullName>
    </submittedName>
</protein>
<feature type="region of interest" description="Disordered" evidence="7">
    <location>
        <begin position="56"/>
        <end position="77"/>
    </location>
</feature>
<comment type="similarity">
    <text evidence="2 6">Belongs to the glycosyl hydrolase 28 family.</text>
</comment>
<organism evidence="8 9">
    <name type="scientific">Cucurbita moschata</name>
    <name type="common">Winter crookneck squash</name>
    <name type="synonym">Cucurbita pepo var. moschata</name>
    <dbReference type="NCBI Taxonomy" id="3662"/>
    <lineage>
        <taxon>Eukaryota</taxon>
        <taxon>Viridiplantae</taxon>
        <taxon>Streptophyta</taxon>
        <taxon>Embryophyta</taxon>
        <taxon>Tracheophyta</taxon>
        <taxon>Spermatophyta</taxon>
        <taxon>Magnoliopsida</taxon>
        <taxon>eudicotyledons</taxon>
        <taxon>Gunneridae</taxon>
        <taxon>Pentapetalae</taxon>
        <taxon>rosids</taxon>
        <taxon>fabids</taxon>
        <taxon>Cucurbitales</taxon>
        <taxon>Cucurbitaceae</taxon>
        <taxon>Cucurbiteae</taxon>
        <taxon>Cucurbita</taxon>
    </lineage>
</organism>
<dbReference type="PANTHER" id="PTHR31339">
    <property type="entry name" value="PECTIN LYASE-RELATED"/>
    <property type="match status" value="1"/>
</dbReference>
<keyword evidence="4 6" id="KW-0378">Hydrolase</keyword>
<dbReference type="AlphaFoldDB" id="A0A6J1E7Y4"/>
<dbReference type="InterPro" id="IPR051801">
    <property type="entry name" value="GH28_Enzymes"/>
</dbReference>
<evidence type="ECO:0000313" key="9">
    <source>
        <dbReference type="RefSeq" id="XP_022922170.1"/>
    </source>
</evidence>
<evidence type="ECO:0000256" key="2">
    <source>
        <dbReference type="ARBA" id="ARBA00008834"/>
    </source>
</evidence>
<dbReference type="InterPro" id="IPR000743">
    <property type="entry name" value="Glyco_hydro_28"/>
</dbReference>
<dbReference type="Proteomes" id="UP000504609">
    <property type="component" value="Unplaced"/>
</dbReference>
<evidence type="ECO:0000256" key="4">
    <source>
        <dbReference type="ARBA" id="ARBA00022801"/>
    </source>
</evidence>